<proteinExistence type="predicted"/>
<dbReference type="AlphaFoldDB" id="A0A6N9U275"/>
<dbReference type="Proteomes" id="UP000471293">
    <property type="component" value="Unassembled WGS sequence"/>
</dbReference>
<dbReference type="EMBL" id="JAAGLQ010000452">
    <property type="protein sequence ID" value="NEA17871.1"/>
    <property type="molecule type" value="Genomic_DNA"/>
</dbReference>
<comment type="caution">
    <text evidence="2">The sequence shown here is derived from an EMBL/GenBank/DDBJ whole genome shotgun (WGS) entry which is preliminary data.</text>
</comment>
<feature type="non-terminal residue" evidence="2">
    <location>
        <position position="1"/>
    </location>
</feature>
<organism evidence="2 3">
    <name type="scientific">Streptomyces halstedii</name>
    <dbReference type="NCBI Taxonomy" id="1944"/>
    <lineage>
        <taxon>Bacteria</taxon>
        <taxon>Bacillati</taxon>
        <taxon>Actinomycetota</taxon>
        <taxon>Actinomycetes</taxon>
        <taxon>Kitasatosporales</taxon>
        <taxon>Streptomycetaceae</taxon>
        <taxon>Streptomyces</taxon>
    </lineage>
</organism>
<sequence>ARLTARPEAAGPARTEEEAEEAVLRTPERAGASWTALQQGTLDGRSATTPPASATDDQGDDET</sequence>
<gene>
    <name evidence="2" type="ORF">G3I29_20640</name>
</gene>
<keyword evidence="2" id="KW-0547">Nucleotide-binding</keyword>
<evidence type="ECO:0000313" key="2">
    <source>
        <dbReference type="EMBL" id="NEA17871.1"/>
    </source>
</evidence>
<dbReference type="GO" id="GO:0005524">
    <property type="term" value="F:ATP binding"/>
    <property type="evidence" value="ECO:0007669"/>
    <property type="project" value="UniProtKB-KW"/>
</dbReference>
<evidence type="ECO:0000256" key="1">
    <source>
        <dbReference type="SAM" id="MobiDB-lite"/>
    </source>
</evidence>
<protein>
    <submittedName>
        <fullName evidence="2">ATP-binding protein</fullName>
    </submittedName>
</protein>
<evidence type="ECO:0000313" key="3">
    <source>
        <dbReference type="Proteomes" id="UP000471293"/>
    </source>
</evidence>
<feature type="region of interest" description="Disordered" evidence="1">
    <location>
        <begin position="1"/>
        <end position="63"/>
    </location>
</feature>
<accession>A0A6N9U275</accession>
<feature type="compositionally biased region" description="Polar residues" evidence="1">
    <location>
        <begin position="35"/>
        <end position="56"/>
    </location>
</feature>
<name>A0A6N9U275_STRHA</name>
<reference evidence="2 3" key="1">
    <citation type="submission" date="2020-01" db="EMBL/GenBank/DDBJ databases">
        <title>Insect and environment-associated Actinomycetes.</title>
        <authorList>
            <person name="Currrie C."/>
            <person name="Chevrette M."/>
            <person name="Carlson C."/>
            <person name="Stubbendieck R."/>
            <person name="Wendt-Pienkowski E."/>
        </authorList>
    </citation>
    <scope>NUCLEOTIDE SEQUENCE [LARGE SCALE GENOMIC DNA]</scope>
    <source>
        <strain evidence="2 3">SID11342</strain>
    </source>
</reference>
<keyword evidence="2" id="KW-0067">ATP-binding</keyword>